<dbReference type="Pfam" id="PF03358">
    <property type="entry name" value="FMN_red"/>
    <property type="match status" value="1"/>
</dbReference>
<evidence type="ECO:0000259" key="1">
    <source>
        <dbReference type="Pfam" id="PF03358"/>
    </source>
</evidence>
<dbReference type="PANTHER" id="PTHR30543">
    <property type="entry name" value="CHROMATE REDUCTASE"/>
    <property type="match status" value="1"/>
</dbReference>
<protein>
    <submittedName>
        <fullName evidence="2">NAD(P)H-dependent FMN reductase</fullName>
    </submittedName>
</protein>
<keyword evidence="3" id="KW-1185">Reference proteome</keyword>
<dbReference type="SUPFAM" id="SSF52218">
    <property type="entry name" value="Flavoproteins"/>
    <property type="match status" value="1"/>
</dbReference>
<proteinExistence type="predicted"/>
<dbReference type="AlphaFoldDB" id="A0AAE4B061"/>
<dbReference type="InterPro" id="IPR029039">
    <property type="entry name" value="Flavoprotein-like_sf"/>
</dbReference>
<dbReference type="GO" id="GO:0005829">
    <property type="term" value="C:cytosol"/>
    <property type="evidence" value="ECO:0007669"/>
    <property type="project" value="TreeGrafter"/>
</dbReference>
<dbReference type="Gene3D" id="3.40.50.360">
    <property type="match status" value="1"/>
</dbReference>
<organism evidence="2 3">
    <name type="scientific">Catenuloplanes indicus</name>
    <dbReference type="NCBI Taxonomy" id="137267"/>
    <lineage>
        <taxon>Bacteria</taxon>
        <taxon>Bacillati</taxon>
        <taxon>Actinomycetota</taxon>
        <taxon>Actinomycetes</taxon>
        <taxon>Micromonosporales</taxon>
        <taxon>Micromonosporaceae</taxon>
        <taxon>Catenuloplanes</taxon>
    </lineage>
</organism>
<gene>
    <name evidence="2" type="ORF">J2S42_005898</name>
</gene>
<name>A0AAE4B061_9ACTN</name>
<dbReference type="GO" id="GO:0010181">
    <property type="term" value="F:FMN binding"/>
    <property type="evidence" value="ECO:0007669"/>
    <property type="project" value="TreeGrafter"/>
</dbReference>
<reference evidence="2 3" key="1">
    <citation type="submission" date="2023-07" db="EMBL/GenBank/DDBJ databases">
        <title>Sequencing the genomes of 1000 actinobacteria strains.</title>
        <authorList>
            <person name="Klenk H.-P."/>
        </authorList>
    </citation>
    <scope>NUCLEOTIDE SEQUENCE [LARGE SCALE GENOMIC DNA]</scope>
    <source>
        <strain evidence="2 3">DSM 44709</strain>
    </source>
</reference>
<dbReference type="EMBL" id="JAUSUZ010000001">
    <property type="protein sequence ID" value="MDQ0369229.1"/>
    <property type="molecule type" value="Genomic_DNA"/>
</dbReference>
<accession>A0AAE4B061</accession>
<dbReference type="InterPro" id="IPR005025">
    <property type="entry name" value="FMN_Rdtase-like_dom"/>
</dbReference>
<dbReference type="Proteomes" id="UP001240236">
    <property type="component" value="Unassembled WGS sequence"/>
</dbReference>
<evidence type="ECO:0000313" key="3">
    <source>
        <dbReference type="Proteomes" id="UP001240236"/>
    </source>
</evidence>
<feature type="domain" description="NADPH-dependent FMN reductase-like" evidence="1">
    <location>
        <begin position="4"/>
        <end position="147"/>
    </location>
</feature>
<evidence type="ECO:0000313" key="2">
    <source>
        <dbReference type="EMBL" id="MDQ0369229.1"/>
    </source>
</evidence>
<sequence length="185" mass="20121">MPQLTIIIASTRPGRAGAPVARWLGGRATAHGGFDLHIADLAEIGLPMMDEPNHPRLRKYEHAHTKAWSAIVDASDAFVIVTPEYNHGYPAPLKNAIDYLFQEWAHKPVGLVSYGAVAGGVRAAQAIKPVLQYLKMIPVSESVIIPFVAKHIVDGEFQATSAIDASATVMLDELQRLEATLRPLR</sequence>
<dbReference type="PANTHER" id="PTHR30543:SF21">
    <property type="entry name" value="NAD(P)H-DEPENDENT FMN REDUCTASE LOT6"/>
    <property type="match status" value="1"/>
</dbReference>
<comment type="caution">
    <text evidence="2">The sequence shown here is derived from an EMBL/GenBank/DDBJ whole genome shotgun (WGS) entry which is preliminary data.</text>
</comment>
<dbReference type="GO" id="GO:0016491">
    <property type="term" value="F:oxidoreductase activity"/>
    <property type="evidence" value="ECO:0007669"/>
    <property type="project" value="InterPro"/>
</dbReference>
<dbReference type="InterPro" id="IPR050712">
    <property type="entry name" value="NAD(P)H-dep_reductase"/>
</dbReference>
<dbReference type="RefSeq" id="WP_307244308.1">
    <property type="nucleotide sequence ID" value="NZ_JAUSUZ010000001.1"/>
</dbReference>